<dbReference type="HOGENOM" id="CLU_3141237_0_0_14"/>
<dbReference type="KEGG" id="nzs:SLY_0743"/>
<keyword evidence="3" id="KW-1185">Reference proteome</keyword>
<reference evidence="2 3" key="1">
    <citation type="journal article" date="2013" name="BMC Genomics">
        <title>Comparison of the complete genome sequence of two closely related isolates of 'Candidatus Phytoplasma australiense' reveals genome plasticity.</title>
        <authorList>
            <person name="Andersen M.T."/>
            <person name="Liefting L.W."/>
            <person name="Havukkala I."/>
            <person name="Beever R.E."/>
        </authorList>
    </citation>
    <scope>NUCLEOTIDE SEQUENCE [LARGE SCALE GENOMIC DNA]</scope>
    <source>
        <strain evidence="2 3">NZSb11</strain>
    </source>
</reference>
<dbReference type="AlphaFoldDB" id="R4S1K1"/>
<dbReference type="Proteomes" id="UP000013941">
    <property type="component" value="Chromosome"/>
</dbReference>
<dbReference type="PATRIC" id="fig|980422.3.peg.681"/>
<feature type="transmembrane region" description="Helical" evidence="1">
    <location>
        <begin position="27"/>
        <end position="43"/>
    </location>
</feature>
<sequence>MSLCHIYFPFFDLISFYFNKVGNYEKVVGINFIPLFLFLFFKINKPNLK</sequence>
<evidence type="ECO:0000256" key="1">
    <source>
        <dbReference type="SAM" id="Phobius"/>
    </source>
</evidence>
<keyword evidence="1" id="KW-0472">Membrane</keyword>
<organism evidence="2 3">
    <name type="scientific">Strawberry lethal yellows phytoplasma (CPA) str. NZSb11</name>
    <dbReference type="NCBI Taxonomy" id="980422"/>
    <lineage>
        <taxon>Bacteria</taxon>
        <taxon>Bacillati</taxon>
        <taxon>Mycoplasmatota</taxon>
        <taxon>Mollicutes</taxon>
        <taxon>Acholeplasmatales</taxon>
        <taxon>Acholeplasmataceae</taxon>
        <taxon>Candidatus Phytoplasma</taxon>
        <taxon>16SrXII (Stolbur group)</taxon>
    </lineage>
</organism>
<evidence type="ECO:0000313" key="2">
    <source>
        <dbReference type="EMBL" id="AGL90658.1"/>
    </source>
</evidence>
<keyword evidence="1" id="KW-1133">Transmembrane helix</keyword>
<gene>
    <name evidence="2" type="ORF">SLY_0743</name>
</gene>
<proteinExistence type="predicted"/>
<name>R4S1K1_PHYAS</name>
<evidence type="ECO:0000313" key="3">
    <source>
        <dbReference type="Proteomes" id="UP000013941"/>
    </source>
</evidence>
<dbReference type="EMBL" id="CP002548">
    <property type="protein sequence ID" value="AGL90658.1"/>
    <property type="molecule type" value="Genomic_DNA"/>
</dbReference>
<accession>R4S1K1</accession>
<protein>
    <submittedName>
        <fullName evidence="2">Uncharacterized protein</fullName>
    </submittedName>
</protein>
<keyword evidence="1" id="KW-0812">Transmembrane</keyword>